<dbReference type="GO" id="GO:0004222">
    <property type="term" value="F:metalloendopeptidase activity"/>
    <property type="evidence" value="ECO:0007669"/>
    <property type="project" value="TreeGrafter"/>
</dbReference>
<feature type="domain" description="M23ase beta-sheet core" evidence="3">
    <location>
        <begin position="339"/>
        <end position="431"/>
    </location>
</feature>
<evidence type="ECO:0000313" key="6">
    <source>
        <dbReference type="Proteomes" id="UP000252100"/>
    </source>
</evidence>
<dbReference type="RefSeq" id="WP_114372952.1">
    <property type="nucleotide sequence ID" value="NZ_CP031092.1"/>
</dbReference>
<accession>A0A345BZB2</accession>
<reference evidence="5 6" key="1">
    <citation type="journal article" date="2018" name="J. Microbiol.">
        <title>Salicibibacter kimchii gen. nov., sp. nov., a moderately halophilic and alkalitolerant bacterium in the family Bacillaceae, isolated from kimchi.</title>
        <authorList>
            <person name="Jang J.Y."/>
            <person name="Oh Y.J."/>
            <person name="Lim S.K."/>
            <person name="Park H.K."/>
            <person name="Lee C."/>
            <person name="Kim J.Y."/>
            <person name="Lee M.A."/>
            <person name="Choi H.J."/>
        </authorList>
    </citation>
    <scope>NUCLEOTIDE SEQUENCE [LARGE SCALE GENOMIC DNA]</scope>
    <source>
        <strain evidence="5 6">NKC1-1</strain>
    </source>
</reference>
<dbReference type="CDD" id="cd12797">
    <property type="entry name" value="M23_peptidase"/>
    <property type="match status" value="1"/>
</dbReference>
<feature type="compositionally biased region" description="Acidic residues" evidence="2">
    <location>
        <begin position="33"/>
        <end position="65"/>
    </location>
</feature>
<dbReference type="PANTHER" id="PTHR21666">
    <property type="entry name" value="PEPTIDASE-RELATED"/>
    <property type="match status" value="1"/>
</dbReference>
<feature type="compositionally biased region" description="Basic and acidic residues" evidence="2">
    <location>
        <begin position="254"/>
        <end position="282"/>
    </location>
</feature>
<feature type="region of interest" description="Disordered" evidence="2">
    <location>
        <begin position="245"/>
        <end position="336"/>
    </location>
</feature>
<dbReference type="InterPro" id="IPR011055">
    <property type="entry name" value="Dup_hybrid_motif"/>
</dbReference>
<dbReference type="Gene3D" id="2.70.70.10">
    <property type="entry name" value="Glucose Permease (Domain IIA)"/>
    <property type="match status" value="1"/>
</dbReference>
<keyword evidence="6" id="KW-1185">Reference proteome</keyword>
<feature type="compositionally biased region" description="Low complexity" evidence="2">
    <location>
        <begin position="303"/>
        <end position="312"/>
    </location>
</feature>
<gene>
    <name evidence="5" type="ORF">DT065_09860</name>
</gene>
<dbReference type="OrthoDB" id="9805070at2"/>
<feature type="domain" description="Peptidoglycan hydrolase PcsB coiled-coil" evidence="4">
    <location>
        <begin position="109"/>
        <end position="183"/>
    </location>
</feature>
<proteinExistence type="predicted"/>
<evidence type="ECO:0000256" key="1">
    <source>
        <dbReference type="ARBA" id="ARBA00022729"/>
    </source>
</evidence>
<dbReference type="AlphaFoldDB" id="A0A345BZB2"/>
<organism evidence="5 6">
    <name type="scientific">Salicibibacter kimchii</name>
    <dbReference type="NCBI Taxonomy" id="2099786"/>
    <lineage>
        <taxon>Bacteria</taxon>
        <taxon>Bacillati</taxon>
        <taxon>Bacillota</taxon>
        <taxon>Bacilli</taxon>
        <taxon>Bacillales</taxon>
        <taxon>Bacillaceae</taxon>
        <taxon>Salicibibacter</taxon>
    </lineage>
</organism>
<name>A0A345BZB2_9BACI</name>
<dbReference type="InterPro" id="IPR016047">
    <property type="entry name" value="M23ase_b-sheet_dom"/>
</dbReference>
<dbReference type="EMBL" id="CP031092">
    <property type="protein sequence ID" value="AXF56293.1"/>
    <property type="molecule type" value="Genomic_DNA"/>
</dbReference>
<dbReference type="Gene3D" id="6.10.250.3150">
    <property type="match status" value="1"/>
</dbReference>
<feature type="compositionally biased region" description="Acidic residues" evidence="2">
    <location>
        <begin position="283"/>
        <end position="302"/>
    </location>
</feature>
<dbReference type="Pfam" id="PF24568">
    <property type="entry name" value="CC_PcsB"/>
    <property type="match status" value="1"/>
</dbReference>
<evidence type="ECO:0000259" key="4">
    <source>
        <dbReference type="Pfam" id="PF24568"/>
    </source>
</evidence>
<dbReference type="Pfam" id="PF01551">
    <property type="entry name" value="Peptidase_M23"/>
    <property type="match status" value="1"/>
</dbReference>
<evidence type="ECO:0000259" key="3">
    <source>
        <dbReference type="Pfam" id="PF01551"/>
    </source>
</evidence>
<evidence type="ECO:0000256" key="2">
    <source>
        <dbReference type="SAM" id="MobiDB-lite"/>
    </source>
</evidence>
<feature type="region of interest" description="Disordered" evidence="2">
    <location>
        <begin position="32"/>
        <end position="65"/>
    </location>
</feature>
<dbReference type="Proteomes" id="UP000252100">
    <property type="component" value="Chromosome"/>
</dbReference>
<dbReference type="SUPFAM" id="SSF51261">
    <property type="entry name" value="Duplicated hybrid motif"/>
    <property type="match status" value="1"/>
</dbReference>
<dbReference type="PANTHER" id="PTHR21666:SF270">
    <property type="entry name" value="MUREIN HYDROLASE ACTIVATOR ENVC"/>
    <property type="match status" value="1"/>
</dbReference>
<dbReference type="KEGG" id="rue:DT065_09860"/>
<dbReference type="InterPro" id="IPR050570">
    <property type="entry name" value="Cell_wall_metabolism_enzyme"/>
</dbReference>
<protein>
    <submittedName>
        <fullName evidence="5">Peptidase M23</fullName>
    </submittedName>
</protein>
<keyword evidence="1" id="KW-0732">Signal</keyword>
<sequence>MKRKKTLLLGSAFLIGLSGWLQPTYVGQAESVSELEEELDDIRESQQEAENEAGETEEELEGVEEELTEIEDEIREMDEKMSATIEEIGDKEAEIAEVEEENEQLKEEIAELEERIEERDERLKERAVTLYKNGNGTVEYIEVLFGAQSFGDFIDRIRTLSTIAEQDQDILDEHIADHEQLEENKKAVEENLATLESTLAELETLEANLDEQIEDKEVVMDGLDDEQRQLLDDMEEIENEEEILEQQAIATQNEIEREEEREREREREREKQQEREREREAEEAAVEEETEEETEKETETETGESQSEVSGNSGSGGGGTLARPASGPLTSEYGPRWGRMHNGIDIGGSGVPVNSAESGEVSHVGYMGGYGNTVMVTHQIDGQTLTTLYAHLASTNVSVGDSVSRSEQIGIMGNTGNTTGPHLHFEVHEGGWAGSGVNTVDPMKYL</sequence>
<dbReference type="InterPro" id="IPR057309">
    <property type="entry name" value="PcsB_CC"/>
</dbReference>
<evidence type="ECO:0000313" key="5">
    <source>
        <dbReference type="EMBL" id="AXF56293.1"/>
    </source>
</evidence>